<reference evidence="1" key="1">
    <citation type="journal article" date="2023" name="Mol. Phylogenet. Evol.">
        <title>Genome-scale phylogeny and comparative genomics of the fungal order Sordariales.</title>
        <authorList>
            <person name="Hensen N."/>
            <person name="Bonometti L."/>
            <person name="Westerberg I."/>
            <person name="Brannstrom I.O."/>
            <person name="Guillou S."/>
            <person name="Cros-Aarteil S."/>
            <person name="Calhoun S."/>
            <person name="Haridas S."/>
            <person name="Kuo A."/>
            <person name="Mondo S."/>
            <person name="Pangilinan J."/>
            <person name="Riley R."/>
            <person name="LaButti K."/>
            <person name="Andreopoulos B."/>
            <person name="Lipzen A."/>
            <person name="Chen C."/>
            <person name="Yan M."/>
            <person name="Daum C."/>
            <person name="Ng V."/>
            <person name="Clum A."/>
            <person name="Steindorff A."/>
            <person name="Ohm R.A."/>
            <person name="Martin F."/>
            <person name="Silar P."/>
            <person name="Natvig D.O."/>
            <person name="Lalanne C."/>
            <person name="Gautier V."/>
            <person name="Ament-Velasquez S.L."/>
            <person name="Kruys A."/>
            <person name="Hutchinson M.I."/>
            <person name="Powell A.J."/>
            <person name="Barry K."/>
            <person name="Miller A.N."/>
            <person name="Grigoriev I.V."/>
            <person name="Debuchy R."/>
            <person name="Gladieux P."/>
            <person name="Hiltunen Thoren M."/>
            <person name="Johannesson H."/>
        </authorList>
    </citation>
    <scope>NUCLEOTIDE SEQUENCE</scope>
    <source>
        <strain evidence="1">CBS 315.58</strain>
    </source>
</reference>
<name>A0AAN6X6A0_9PEZI</name>
<dbReference type="Proteomes" id="UP001303160">
    <property type="component" value="Unassembled WGS sequence"/>
</dbReference>
<dbReference type="EMBL" id="MU864035">
    <property type="protein sequence ID" value="KAK4194883.1"/>
    <property type="molecule type" value="Genomic_DNA"/>
</dbReference>
<sequence length="556" mass="63989">MAPSTPSEPKTGTLGSLQRTRDLVWALLRSRTLSAEDQLNLALTNKHMAGIVDIERTRLNVIDVPFEFEDSLVKQAIECNRPDWLEYLLGLGDFTSEGGKESINWLLLHCCDHSDDEYNQMNCTRGTHQLMELCLRFDAVRCLQSLIKFCDETYFNYDPEWLYRKAKLIAWKERRVQGLSFLHSHQRSNGEPLEELWSYLLTQARNSFHVKALARVMAPDTDYFPYLVHHCGRLGECSPFVLLELIKRMPAERLTEQVNFRGMLTTVLSIASAGLRLSSIKLLLGQGGIKRPFEHYHRDPARGFLSNPLFALLADLSLPYSGNMGFSCSESPKDWLARAQEMTRDLHTAVKLFKVHATEEFQFELKKHMEMNTMACTLLIDRLRDWFIDVVRTNLSSEDQDKLLEWHLPEEDLALEWRKGVSGHMLRSILNSNHLNLLDQNLVLVWDLLRTHEIEQEAESLLKSTHDQICEKVEVPCMWSSVDYLYALIAAPERMEAAEYQDIMKMVSAPSELPDLDLEEERFGRIIQELRDHRAESRLSCYTVSPATSEAGELGP</sequence>
<organism evidence="1 2">
    <name type="scientific">Triangularia verruculosa</name>
    <dbReference type="NCBI Taxonomy" id="2587418"/>
    <lineage>
        <taxon>Eukaryota</taxon>
        <taxon>Fungi</taxon>
        <taxon>Dikarya</taxon>
        <taxon>Ascomycota</taxon>
        <taxon>Pezizomycotina</taxon>
        <taxon>Sordariomycetes</taxon>
        <taxon>Sordariomycetidae</taxon>
        <taxon>Sordariales</taxon>
        <taxon>Podosporaceae</taxon>
        <taxon>Triangularia</taxon>
    </lineage>
</organism>
<comment type="caution">
    <text evidence="1">The sequence shown here is derived from an EMBL/GenBank/DDBJ whole genome shotgun (WGS) entry which is preliminary data.</text>
</comment>
<dbReference type="AlphaFoldDB" id="A0AAN6X6A0"/>
<evidence type="ECO:0000313" key="1">
    <source>
        <dbReference type="EMBL" id="KAK4194883.1"/>
    </source>
</evidence>
<evidence type="ECO:0000313" key="2">
    <source>
        <dbReference type="Proteomes" id="UP001303160"/>
    </source>
</evidence>
<proteinExistence type="predicted"/>
<accession>A0AAN6X6A0</accession>
<keyword evidence="2" id="KW-1185">Reference proteome</keyword>
<gene>
    <name evidence="1" type="ORF">QBC40DRAFT_301701</name>
</gene>
<protein>
    <submittedName>
        <fullName evidence="1">Uncharacterized protein</fullName>
    </submittedName>
</protein>
<reference evidence="1" key="2">
    <citation type="submission" date="2023-05" db="EMBL/GenBank/DDBJ databases">
        <authorList>
            <consortium name="Lawrence Berkeley National Laboratory"/>
            <person name="Steindorff A."/>
            <person name="Hensen N."/>
            <person name="Bonometti L."/>
            <person name="Westerberg I."/>
            <person name="Brannstrom I.O."/>
            <person name="Guillou S."/>
            <person name="Cros-Aarteil S."/>
            <person name="Calhoun S."/>
            <person name="Haridas S."/>
            <person name="Kuo A."/>
            <person name="Mondo S."/>
            <person name="Pangilinan J."/>
            <person name="Riley R."/>
            <person name="Labutti K."/>
            <person name="Andreopoulos B."/>
            <person name="Lipzen A."/>
            <person name="Chen C."/>
            <person name="Yanf M."/>
            <person name="Daum C."/>
            <person name="Ng V."/>
            <person name="Clum A."/>
            <person name="Ohm R."/>
            <person name="Martin F."/>
            <person name="Silar P."/>
            <person name="Natvig D."/>
            <person name="Lalanne C."/>
            <person name="Gautier V."/>
            <person name="Ament-Velasquez S.L."/>
            <person name="Kruys A."/>
            <person name="Hutchinson M.I."/>
            <person name="Powell A.J."/>
            <person name="Barry K."/>
            <person name="Miller A.N."/>
            <person name="Grigoriev I.V."/>
            <person name="Debuchy R."/>
            <person name="Gladieux P."/>
            <person name="Thoren M.H."/>
            <person name="Johannesson H."/>
        </authorList>
    </citation>
    <scope>NUCLEOTIDE SEQUENCE</scope>
    <source>
        <strain evidence="1">CBS 315.58</strain>
    </source>
</reference>